<proteinExistence type="predicted"/>
<dbReference type="AlphaFoldDB" id="A0A7W5ZUX7"/>
<evidence type="ECO:0000313" key="1">
    <source>
        <dbReference type="EMBL" id="MBB3858884.1"/>
    </source>
</evidence>
<dbReference type="Pfam" id="PF05069">
    <property type="entry name" value="Phage_tail_S"/>
    <property type="match status" value="1"/>
</dbReference>
<protein>
    <submittedName>
        <fullName evidence="1">Phage gpG-like protein</fullName>
    </submittedName>
</protein>
<gene>
    <name evidence="1" type="ORF">GGQ88_000124</name>
</gene>
<evidence type="ECO:0000313" key="2">
    <source>
        <dbReference type="Proteomes" id="UP000562395"/>
    </source>
</evidence>
<dbReference type="Proteomes" id="UP000562395">
    <property type="component" value="Unassembled WGS sequence"/>
</dbReference>
<dbReference type="InterPro" id="IPR006522">
    <property type="entry name" value="Phage_virion_morphogenesis"/>
</dbReference>
<accession>A0A7W5ZUX7</accession>
<dbReference type="RefSeq" id="WP_183611093.1">
    <property type="nucleotide sequence ID" value="NZ_JACICY010000001.1"/>
</dbReference>
<organism evidence="1 2">
    <name type="scientific">Novosphingobium hassiacum</name>
    <dbReference type="NCBI Taxonomy" id="173676"/>
    <lineage>
        <taxon>Bacteria</taxon>
        <taxon>Pseudomonadati</taxon>
        <taxon>Pseudomonadota</taxon>
        <taxon>Alphaproteobacteria</taxon>
        <taxon>Sphingomonadales</taxon>
        <taxon>Sphingomonadaceae</taxon>
        <taxon>Novosphingobium</taxon>
    </lineage>
</organism>
<reference evidence="1 2" key="1">
    <citation type="submission" date="2020-08" db="EMBL/GenBank/DDBJ databases">
        <title>Genomic Encyclopedia of Type Strains, Phase IV (KMG-IV): sequencing the most valuable type-strain genomes for metagenomic binning, comparative biology and taxonomic classification.</title>
        <authorList>
            <person name="Goeker M."/>
        </authorList>
    </citation>
    <scope>NUCLEOTIDE SEQUENCE [LARGE SCALE GENOMIC DNA]</scope>
    <source>
        <strain evidence="1 2">DSM 14552</strain>
    </source>
</reference>
<dbReference type="EMBL" id="JACICY010000001">
    <property type="protein sequence ID" value="MBB3858884.1"/>
    <property type="molecule type" value="Genomic_DNA"/>
</dbReference>
<keyword evidence="2" id="KW-1185">Reference proteome</keyword>
<name>A0A7W5ZUX7_9SPHN</name>
<sequence>MPSSVEFNASKAQAAVREAMQRLEDATPLFQDIVEYMLQATRERFVTGVGPDGKAWAPKKQSTLDRYKRLGYGNLNKALIGPGRALSRQVVGAANAKGAAIGSALIYSRVMQEGAEKGAFGTDRRGRSLPWGKIPARMWLGISAADEQAIIETADDYLRPVLDNEA</sequence>
<comment type="caution">
    <text evidence="1">The sequence shown here is derived from an EMBL/GenBank/DDBJ whole genome shotgun (WGS) entry which is preliminary data.</text>
</comment>